<keyword evidence="3" id="KW-1185">Reference proteome</keyword>
<evidence type="ECO:0000313" key="2">
    <source>
        <dbReference type="EMBL" id="MDT0619760.1"/>
    </source>
</evidence>
<accession>A0ABU3BCL4</accession>
<evidence type="ECO:0000256" key="1">
    <source>
        <dbReference type="SAM" id="SignalP"/>
    </source>
</evidence>
<evidence type="ECO:0008006" key="4">
    <source>
        <dbReference type="Google" id="ProtNLM"/>
    </source>
</evidence>
<dbReference type="Proteomes" id="UP001259982">
    <property type="component" value="Unassembled WGS sequence"/>
</dbReference>
<feature type="chain" id="PRO_5045410829" description="Outer membrane protein beta-barrel domain-containing protein" evidence="1">
    <location>
        <begin position="22"/>
        <end position="226"/>
    </location>
</feature>
<sequence length="226" mass="24404">MKTSVTLLTTALLASPLTVLAAQSDYTYIEGDFIATGEGELEGNFNNTPIGVRGEEDYDGFGFKGSIDITPNLFIESAYDDIEVDDGDSEFEFLSGGLGLRTAIGNNANPLDLYGVVTYESVDGRLLGADFEADGYGITGGLRWQASPQLEINPYISHLDYGEIDDSDADLDGLRFGVDGVFNVNDVFALTAGYRMTKLEAEDSTGSIDLDLENEIRLGGRIYLTK</sequence>
<reference evidence="2 3" key="1">
    <citation type="submission" date="2023-09" db="EMBL/GenBank/DDBJ databases">
        <authorList>
            <person name="Rey-Velasco X."/>
        </authorList>
    </citation>
    <scope>NUCLEOTIDE SEQUENCE [LARGE SCALE GENOMIC DNA]</scope>
    <source>
        <strain evidence="2 3">P385</strain>
    </source>
</reference>
<evidence type="ECO:0000313" key="3">
    <source>
        <dbReference type="Proteomes" id="UP001259982"/>
    </source>
</evidence>
<feature type="signal peptide" evidence="1">
    <location>
        <begin position="1"/>
        <end position="21"/>
    </location>
</feature>
<gene>
    <name evidence="2" type="ORF">RM531_14880</name>
</gene>
<name>A0ABU3BCL4_9GAMM</name>
<keyword evidence="1" id="KW-0732">Signal</keyword>
<dbReference type="RefSeq" id="WP_311660399.1">
    <property type="nucleotide sequence ID" value="NZ_JAVRHY010000020.1"/>
</dbReference>
<proteinExistence type="predicted"/>
<dbReference type="EMBL" id="JAVRHY010000020">
    <property type="protein sequence ID" value="MDT0619760.1"/>
    <property type="molecule type" value="Genomic_DNA"/>
</dbReference>
<protein>
    <recommendedName>
        <fullName evidence="4">Outer membrane protein beta-barrel domain-containing protein</fullName>
    </recommendedName>
</protein>
<dbReference type="SUPFAM" id="SSF56935">
    <property type="entry name" value="Porins"/>
    <property type="match status" value="1"/>
</dbReference>
<organism evidence="2 3">
    <name type="scientific">Spectribacter acetivorans</name>
    <dbReference type="NCBI Taxonomy" id="3075603"/>
    <lineage>
        <taxon>Bacteria</taxon>
        <taxon>Pseudomonadati</taxon>
        <taxon>Pseudomonadota</taxon>
        <taxon>Gammaproteobacteria</taxon>
        <taxon>Salinisphaerales</taxon>
        <taxon>Salinisphaeraceae</taxon>
        <taxon>Spectribacter</taxon>
    </lineage>
</organism>
<comment type="caution">
    <text evidence="2">The sequence shown here is derived from an EMBL/GenBank/DDBJ whole genome shotgun (WGS) entry which is preliminary data.</text>
</comment>